<evidence type="ECO:0000256" key="2">
    <source>
        <dbReference type="ARBA" id="ARBA00022723"/>
    </source>
</evidence>
<evidence type="ECO:0000313" key="9">
    <source>
        <dbReference type="Proteomes" id="UP001177140"/>
    </source>
</evidence>
<keyword evidence="4" id="KW-0863">Zinc-finger</keyword>
<comment type="caution">
    <text evidence="8">The sequence shown here is derived from an EMBL/GenBank/DDBJ whole genome shotgun (WGS) entry which is preliminary data.</text>
</comment>
<dbReference type="GO" id="GO:0016567">
    <property type="term" value="P:protein ubiquitination"/>
    <property type="evidence" value="ECO:0007669"/>
    <property type="project" value="InterPro"/>
</dbReference>
<keyword evidence="1" id="KW-0808">Transferase</keyword>
<reference evidence="8" key="1">
    <citation type="submission" date="2022-03" db="EMBL/GenBank/DDBJ databases">
        <title>A functionally conserved STORR gene fusion in Papaver species that diverged 16.8 million years ago.</title>
        <authorList>
            <person name="Catania T."/>
        </authorList>
    </citation>
    <scope>NUCLEOTIDE SEQUENCE</scope>
    <source>
        <strain evidence="8">S-191538</strain>
    </source>
</reference>
<dbReference type="InterPro" id="IPR031127">
    <property type="entry name" value="E3_UB_ligase_RBR"/>
</dbReference>
<evidence type="ECO:0000256" key="1">
    <source>
        <dbReference type="ARBA" id="ARBA00022679"/>
    </source>
</evidence>
<dbReference type="PANTHER" id="PTHR11685">
    <property type="entry name" value="RBR FAMILY RING FINGER AND IBR DOMAIN-CONTAINING"/>
    <property type="match status" value="1"/>
</dbReference>
<dbReference type="EMBL" id="JAJJMA010089842">
    <property type="protein sequence ID" value="MCL7029393.1"/>
    <property type="molecule type" value="Genomic_DNA"/>
</dbReference>
<name>A0AA41S8P0_PAPNU</name>
<evidence type="ECO:0000259" key="7">
    <source>
        <dbReference type="PROSITE" id="PS51873"/>
    </source>
</evidence>
<dbReference type="InterPro" id="IPR013083">
    <property type="entry name" value="Znf_RING/FYVE/PHD"/>
</dbReference>
<feature type="domain" description="RING-type" evidence="7">
    <location>
        <begin position="25"/>
        <end position="233"/>
    </location>
</feature>
<evidence type="ECO:0000256" key="5">
    <source>
        <dbReference type="ARBA" id="ARBA00022786"/>
    </source>
</evidence>
<keyword evidence="9" id="KW-1185">Reference proteome</keyword>
<evidence type="ECO:0000256" key="4">
    <source>
        <dbReference type="ARBA" id="ARBA00022771"/>
    </source>
</evidence>
<dbReference type="GO" id="GO:0008270">
    <property type="term" value="F:zinc ion binding"/>
    <property type="evidence" value="ECO:0007669"/>
    <property type="project" value="UniProtKB-KW"/>
</dbReference>
<dbReference type="InterPro" id="IPR044066">
    <property type="entry name" value="TRIAD_supradom"/>
</dbReference>
<keyword evidence="3" id="KW-0677">Repeat</keyword>
<accession>A0AA41S8P0</accession>
<dbReference type="GO" id="GO:0004842">
    <property type="term" value="F:ubiquitin-protein transferase activity"/>
    <property type="evidence" value="ECO:0007669"/>
    <property type="project" value="InterPro"/>
</dbReference>
<dbReference type="AlphaFoldDB" id="A0AA41S8P0"/>
<protein>
    <recommendedName>
        <fullName evidence="7">RING-type domain-containing protein</fullName>
    </recommendedName>
</protein>
<dbReference type="PROSITE" id="PS00518">
    <property type="entry name" value="ZF_RING_1"/>
    <property type="match status" value="1"/>
</dbReference>
<dbReference type="SUPFAM" id="SSF57850">
    <property type="entry name" value="RING/U-box"/>
    <property type="match status" value="1"/>
</dbReference>
<dbReference type="PROSITE" id="PS51873">
    <property type="entry name" value="TRIAD"/>
    <property type="match status" value="1"/>
</dbReference>
<proteinExistence type="predicted"/>
<evidence type="ECO:0000256" key="3">
    <source>
        <dbReference type="ARBA" id="ARBA00022737"/>
    </source>
</evidence>
<sequence>METIQQNLNKLFKTSNHSNATNSRNYFTCEICMEPVPLKGRFRNMEVSGCFHPYCSDCVAKYIETKVIHDNISDIKFPNTNCVALLDTLSCRSILPKLFESWCRVLCESAVLLDATKGGFVHGRCFCPNLKCSELILNECEGSKTDVKRSDCPNCKEVFCFRKNNHQCRQTGAITIDIDVDKNDKWVRCPNCNLYIQREFIWVRVVAAASIADVEPNFVMIAESGHVCAKKNR</sequence>
<dbReference type="Gene3D" id="3.30.40.10">
    <property type="entry name" value="Zinc/RING finger domain, C3HC4 (zinc finger)"/>
    <property type="match status" value="1"/>
</dbReference>
<organism evidence="8 9">
    <name type="scientific">Papaver nudicaule</name>
    <name type="common">Iceland poppy</name>
    <dbReference type="NCBI Taxonomy" id="74823"/>
    <lineage>
        <taxon>Eukaryota</taxon>
        <taxon>Viridiplantae</taxon>
        <taxon>Streptophyta</taxon>
        <taxon>Embryophyta</taxon>
        <taxon>Tracheophyta</taxon>
        <taxon>Spermatophyta</taxon>
        <taxon>Magnoliopsida</taxon>
        <taxon>Ranunculales</taxon>
        <taxon>Papaveraceae</taxon>
        <taxon>Papaveroideae</taxon>
        <taxon>Papaver</taxon>
    </lineage>
</organism>
<keyword evidence="6" id="KW-0862">Zinc</keyword>
<dbReference type="InterPro" id="IPR017907">
    <property type="entry name" value="Znf_RING_CS"/>
</dbReference>
<dbReference type="Proteomes" id="UP001177140">
    <property type="component" value="Unassembled WGS sequence"/>
</dbReference>
<keyword evidence="2" id="KW-0479">Metal-binding</keyword>
<gene>
    <name evidence="8" type="ORF">MKW94_004113</name>
</gene>
<evidence type="ECO:0000313" key="8">
    <source>
        <dbReference type="EMBL" id="MCL7029393.1"/>
    </source>
</evidence>
<evidence type="ECO:0000256" key="6">
    <source>
        <dbReference type="ARBA" id="ARBA00022833"/>
    </source>
</evidence>
<keyword evidence="5" id="KW-0833">Ubl conjugation pathway</keyword>